<evidence type="ECO:0000259" key="4">
    <source>
        <dbReference type="PROSITE" id="PS51720"/>
    </source>
</evidence>
<protein>
    <recommendedName>
        <fullName evidence="4">AIG1-type G domain-containing protein</fullName>
    </recommendedName>
</protein>
<name>A0ABD0JTE5_9CAEN</name>
<sequence>MGAAGSADLTNELKTAASHFRGQTIRIALIGKTGTGKSSTANTILGNDACPVKDGMSSGNSQEIHLHKTLKHGVNFKVVDTPGLCDTHLPQDEVVIHICRSVTAIAPGPHAILLCVRCDQRFTDTEWDVYTKLKEIFTVASVRHLILVFVGTDGLTTREPDLIQAAKHTRLGGVLSDIGSNNDRIVVISNKGTREERKQEADKLLLAILKLVAENGPEPHNYLTTEITIAVQTRLEERAASAGVSTDEIITDVITNDTPVNRNLLRQVARRFRNLFEDVRGMCDIL</sequence>
<dbReference type="InterPro" id="IPR045058">
    <property type="entry name" value="GIMA/IAN/Toc"/>
</dbReference>
<gene>
    <name evidence="5" type="ORF">BaRGS_00030590</name>
</gene>
<dbReference type="Proteomes" id="UP001519460">
    <property type="component" value="Unassembled WGS sequence"/>
</dbReference>
<dbReference type="InterPro" id="IPR027417">
    <property type="entry name" value="P-loop_NTPase"/>
</dbReference>
<feature type="domain" description="AIG1-type G" evidence="4">
    <location>
        <begin position="22"/>
        <end position="232"/>
    </location>
</feature>
<keyword evidence="2" id="KW-0547">Nucleotide-binding</keyword>
<organism evidence="5 6">
    <name type="scientific">Batillaria attramentaria</name>
    <dbReference type="NCBI Taxonomy" id="370345"/>
    <lineage>
        <taxon>Eukaryota</taxon>
        <taxon>Metazoa</taxon>
        <taxon>Spiralia</taxon>
        <taxon>Lophotrochozoa</taxon>
        <taxon>Mollusca</taxon>
        <taxon>Gastropoda</taxon>
        <taxon>Caenogastropoda</taxon>
        <taxon>Sorbeoconcha</taxon>
        <taxon>Cerithioidea</taxon>
        <taxon>Batillariidae</taxon>
        <taxon>Batillaria</taxon>
    </lineage>
</organism>
<dbReference type="PANTHER" id="PTHR10903:SF184">
    <property type="entry name" value="GTP-BINDING PROTEIN A"/>
    <property type="match status" value="1"/>
</dbReference>
<dbReference type="GO" id="GO:0005525">
    <property type="term" value="F:GTP binding"/>
    <property type="evidence" value="ECO:0007669"/>
    <property type="project" value="UniProtKB-KW"/>
</dbReference>
<keyword evidence="3" id="KW-0342">GTP-binding</keyword>
<reference evidence="5 6" key="1">
    <citation type="journal article" date="2023" name="Sci. Data">
        <title>Genome assembly of the Korean intertidal mud-creeper Batillaria attramentaria.</title>
        <authorList>
            <person name="Patra A.K."/>
            <person name="Ho P.T."/>
            <person name="Jun S."/>
            <person name="Lee S.J."/>
            <person name="Kim Y."/>
            <person name="Won Y.J."/>
        </authorList>
    </citation>
    <scope>NUCLEOTIDE SEQUENCE [LARGE SCALE GENOMIC DNA]</scope>
    <source>
        <strain evidence="5">Wonlab-2016</strain>
    </source>
</reference>
<dbReference type="InterPro" id="IPR006703">
    <property type="entry name" value="G_AIG1"/>
</dbReference>
<evidence type="ECO:0000313" key="5">
    <source>
        <dbReference type="EMBL" id="KAK7478143.1"/>
    </source>
</evidence>
<evidence type="ECO:0000256" key="2">
    <source>
        <dbReference type="ARBA" id="ARBA00022741"/>
    </source>
</evidence>
<dbReference type="Pfam" id="PF04548">
    <property type="entry name" value="AIG1"/>
    <property type="match status" value="1"/>
</dbReference>
<evidence type="ECO:0000256" key="1">
    <source>
        <dbReference type="ARBA" id="ARBA00008535"/>
    </source>
</evidence>
<dbReference type="Gene3D" id="3.40.50.300">
    <property type="entry name" value="P-loop containing nucleotide triphosphate hydrolases"/>
    <property type="match status" value="1"/>
</dbReference>
<dbReference type="EMBL" id="JACVVK020000332">
    <property type="protein sequence ID" value="KAK7478143.1"/>
    <property type="molecule type" value="Genomic_DNA"/>
</dbReference>
<comment type="similarity">
    <text evidence="1">Belongs to the TRAFAC class TrmE-Era-EngA-EngB-Septin-like GTPase superfamily. AIG1/Toc34/Toc159-like paraseptin GTPase family. IAN subfamily.</text>
</comment>
<dbReference type="AlphaFoldDB" id="A0ABD0JTE5"/>
<accession>A0ABD0JTE5</accession>
<proteinExistence type="inferred from homology"/>
<evidence type="ECO:0000313" key="6">
    <source>
        <dbReference type="Proteomes" id="UP001519460"/>
    </source>
</evidence>
<dbReference type="SUPFAM" id="SSF52540">
    <property type="entry name" value="P-loop containing nucleoside triphosphate hydrolases"/>
    <property type="match status" value="1"/>
</dbReference>
<comment type="caution">
    <text evidence="5">The sequence shown here is derived from an EMBL/GenBank/DDBJ whole genome shotgun (WGS) entry which is preliminary data.</text>
</comment>
<dbReference type="PANTHER" id="PTHR10903">
    <property type="entry name" value="GTPASE, IMAP FAMILY MEMBER-RELATED"/>
    <property type="match status" value="1"/>
</dbReference>
<evidence type="ECO:0000256" key="3">
    <source>
        <dbReference type="ARBA" id="ARBA00023134"/>
    </source>
</evidence>
<dbReference type="PROSITE" id="PS51720">
    <property type="entry name" value="G_AIG1"/>
    <property type="match status" value="1"/>
</dbReference>
<keyword evidence="6" id="KW-1185">Reference proteome</keyword>